<feature type="signal peptide" evidence="6">
    <location>
        <begin position="1"/>
        <end position="19"/>
    </location>
</feature>
<dbReference type="AlphaFoldDB" id="A0AAV8H027"/>
<evidence type="ECO:0000256" key="5">
    <source>
        <dbReference type="ARBA" id="ARBA00048679"/>
    </source>
</evidence>
<dbReference type="InterPro" id="IPR001480">
    <property type="entry name" value="Bulb-type_lectin_dom"/>
</dbReference>
<dbReference type="GO" id="GO:0051707">
    <property type="term" value="P:response to other organism"/>
    <property type="evidence" value="ECO:0007669"/>
    <property type="project" value="UniProtKB-ARBA"/>
</dbReference>
<reference evidence="8" key="1">
    <citation type="submission" date="2022-08" db="EMBL/GenBank/DDBJ databases">
        <authorList>
            <person name="Marques A."/>
        </authorList>
    </citation>
    <scope>NUCLEOTIDE SEQUENCE</scope>
    <source>
        <strain evidence="8">RhyPub2mFocal</strain>
        <tissue evidence="8">Leaves</tissue>
    </source>
</reference>
<evidence type="ECO:0000256" key="1">
    <source>
        <dbReference type="ARBA" id="ARBA00004479"/>
    </source>
</evidence>
<comment type="subcellular location">
    <subcellularLocation>
        <location evidence="1">Membrane</location>
        <topology evidence="1">Single-pass type I membrane protein</topology>
    </subcellularLocation>
</comment>
<dbReference type="SUPFAM" id="SSF51110">
    <property type="entry name" value="alpha-D-mannose-specific plant lectins"/>
    <property type="match status" value="1"/>
</dbReference>
<dbReference type="EC" id="2.7.11.1" evidence="2"/>
<dbReference type="InterPro" id="IPR036426">
    <property type="entry name" value="Bulb-type_lectin_dom_sf"/>
</dbReference>
<protein>
    <recommendedName>
        <fullName evidence="2">non-specific serine/threonine protein kinase</fullName>
        <ecNumber evidence="2">2.7.11.1</ecNumber>
    </recommendedName>
</protein>
<evidence type="ECO:0000256" key="3">
    <source>
        <dbReference type="ARBA" id="ARBA00023170"/>
    </source>
</evidence>
<evidence type="ECO:0000313" key="9">
    <source>
        <dbReference type="Proteomes" id="UP001140206"/>
    </source>
</evidence>
<keyword evidence="9" id="KW-1185">Reference proteome</keyword>
<keyword evidence="3" id="KW-0675">Receptor</keyword>
<dbReference type="SMART" id="SM00108">
    <property type="entry name" value="B_lectin"/>
    <property type="match status" value="1"/>
</dbReference>
<name>A0AAV8H027_9POAL</name>
<dbReference type="PROSITE" id="PS50927">
    <property type="entry name" value="BULB_LECTIN"/>
    <property type="match status" value="1"/>
</dbReference>
<gene>
    <name evidence="8" type="ORF">LUZ62_020934</name>
</gene>
<comment type="caution">
    <text evidence="8">The sequence shown here is derived from an EMBL/GenBank/DDBJ whole genome shotgun (WGS) entry which is preliminary data.</text>
</comment>
<dbReference type="GO" id="GO:0016020">
    <property type="term" value="C:membrane"/>
    <property type="evidence" value="ECO:0007669"/>
    <property type="project" value="UniProtKB-SubCell"/>
</dbReference>
<sequence>MSFAFLLTTLLLILPAALGVLDGAPIDSVYRGNMLLSGETLETNQYLQKDNCVLKMQEDCNLVMYDSGSATWASQTANQGSNCKLSMQYDGNLVLYDSNGNPLWHSNTGTANSPNIYPCILQSNCHIVIYGPYQWSNP</sequence>
<comment type="catalytic activity">
    <reaction evidence="5">
        <text>L-seryl-[protein] + ATP = O-phospho-L-seryl-[protein] + ADP + H(+)</text>
        <dbReference type="Rhea" id="RHEA:17989"/>
        <dbReference type="Rhea" id="RHEA-COMP:9863"/>
        <dbReference type="Rhea" id="RHEA-COMP:11604"/>
        <dbReference type="ChEBI" id="CHEBI:15378"/>
        <dbReference type="ChEBI" id="CHEBI:29999"/>
        <dbReference type="ChEBI" id="CHEBI:30616"/>
        <dbReference type="ChEBI" id="CHEBI:83421"/>
        <dbReference type="ChEBI" id="CHEBI:456216"/>
        <dbReference type="EC" id="2.7.11.1"/>
    </reaction>
</comment>
<dbReference type="GO" id="GO:0004674">
    <property type="term" value="F:protein serine/threonine kinase activity"/>
    <property type="evidence" value="ECO:0007669"/>
    <property type="project" value="UniProtKB-EC"/>
</dbReference>
<feature type="chain" id="PRO_5043574855" description="non-specific serine/threonine protein kinase" evidence="6">
    <location>
        <begin position="20"/>
        <end position="138"/>
    </location>
</feature>
<dbReference type="Proteomes" id="UP001140206">
    <property type="component" value="Chromosome 1"/>
</dbReference>
<dbReference type="Gene3D" id="2.90.10.10">
    <property type="entry name" value="Bulb-type lectin domain"/>
    <property type="match status" value="1"/>
</dbReference>
<evidence type="ECO:0000256" key="6">
    <source>
        <dbReference type="SAM" id="SignalP"/>
    </source>
</evidence>
<dbReference type="CDD" id="cd00028">
    <property type="entry name" value="B_lectin"/>
    <property type="match status" value="1"/>
</dbReference>
<comment type="catalytic activity">
    <reaction evidence="4">
        <text>L-threonyl-[protein] + ATP = O-phospho-L-threonyl-[protein] + ADP + H(+)</text>
        <dbReference type="Rhea" id="RHEA:46608"/>
        <dbReference type="Rhea" id="RHEA-COMP:11060"/>
        <dbReference type="Rhea" id="RHEA-COMP:11605"/>
        <dbReference type="ChEBI" id="CHEBI:15378"/>
        <dbReference type="ChEBI" id="CHEBI:30013"/>
        <dbReference type="ChEBI" id="CHEBI:30616"/>
        <dbReference type="ChEBI" id="CHEBI:61977"/>
        <dbReference type="ChEBI" id="CHEBI:456216"/>
        <dbReference type="EC" id="2.7.11.1"/>
    </reaction>
</comment>
<organism evidence="8 9">
    <name type="scientific">Rhynchospora pubera</name>
    <dbReference type="NCBI Taxonomy" id="906938"/>
    <lineage>
        <taxon>Eukaryota</taxon>
        <taxon>Viridiplantae</taxon>
        <taxon>Streptophyta</taxon>
        <taxon>Embryophyta</taxon>
        <taxon>Tracheophyta</taxon>
        <taxon>Spermatophyta</taxon>
        <taxon>Magnoliopsida</taxon>
        <taxon>Liliopsida</taxon>
        <taxon>Poales</taxon>
        <taxon>Cyperaceae</taxon>
        <taxon>Cyperoideae</taxon>
        <taxon>Rhynchosporeae</taxon>
        <taxon>Rhynchospora</taxon>
    </lineage>
</organism>
<accession>A0AAV8H027</accession>
<evidence type="ECO:0000256" key="4">
    <source>
        <dbReference type="ARBA" id="ARBA00047899"/>
    </source>
</evidence>
<dbReference type="EMBL" id="JAMFTS010000001">
    <property type="protein sequence ID" value="KAJ4808368.1"/>
    <property type="molecule type" value="Genomic_DNA"/>
</dbReference>
<evidence type="ECO:0000313" key="8">
    <source>
        <dbReference type="EMBL" id="KAJ4808368.1"/>
    </source>
</evidence>
<feature type="domain" description="Bulb-type lectin" evidence="7">
    <location>
        <begin position="26"/>
        <end position="138"/>
    </location>
</feature>
<keyword evidence="6" id="KW-0732">Signal</keyword>
<evidence type="ECO:0000256" key="2">
    <source>
        <dbReference type="ARBA" id="ARBA00012513"/>
    </source>
</evidence>
<evidence type="ECO:0000259" key="7">
    <source>
        <dbReference type="PROSITE" id="PS50927"/>
    </source>
</evidence>
<proteinExistence type="predicted"/>